<evidence type="ECO:0000313" key="1">
    <source>
        <dbReference type="EMBL" id="CAD1572515.1"/>
    </source>
</evidence>
<dbReference type="EMBL" id="CADCXW020000339">
    <property type="protein sequence ID" value="CAD1572515.1"/>
    <property type="molecule type" value="Genomic_DNA"/>
</dbReference>
<sequence>MTWVDNCKASDSTSYEVMLIFRERLVVEDRAACDTETGWSRLVSKIRDKTLTISLRYIQEETETILRPARGSRQDLDETLGIQWLLGQAVFDCQESFE</sequence>
<name>A0A6V7L7T2_9HYME</name>
<proteinExistence type="predicted"/>
<protein>
    <submittedName>
        <fullName evidence="1">Uncharacterized protein</fullName>
    </submittedName>
</protein>
<organism evidence="1">
    <name type="scientific">Bracon brevicornis</name>
    <dbReference type="NCBI Taxonomy" id="1563983"/>
    <lineage>
        <taxon>Eukaryota</taxon>
        <taxon>Metazoa</taxon>
        <taxon>Ecdysozoa</taxon>
        <taxon>Arthropoda</taxon>
        <taxon>Hexapoda</taxon>
        <taxon>Insecta</taxon>
        <taxon>Pterygota</taxon>
        <taxon>Neoptera</taxon>
        <taxon>Endopterygota</taxon>
        <taxon>Hymenoptera</taxon>
        <taxon>Apocrita</taxon>
        <taxon>Ichneumonoidea</taxon>
        <taxon>Braconidae</taxon>
        <taxon>Braconinae</taxon>
        <taxon>Bracon</taxon>
    </lineage>
</organism>
<accession>A0A6V7L7T2</accession>
<gene>
    <name evidence="1" type="ORF">BBRV_LOCUS99663</name>
</gene>
<reference evidence="1" key="1">
    <citation type="submission" date="2020-07" db="EMBL/GenBank/DDBJ databases">
        <authorList>
            <person name="Ferguson B K."/>
        </authorList>
    </citation>
    <scope>NUCLEOTIDE SEQUENCE</scope>
    <source>
        <strain evidence="1">L06</strain>
    </source>
</reference>
<dbReference type="AlphaFoldDB" id="A0A6V7L7T2"/>